<dbReference type="OrthoDB" id="4400538at2759"/>
<evidence type="ECO:0000256" key="1">
    <source>
        <dbReference type="SAM" id="MobiDB-lite"/>
    </source>
</evidence>
<dbReference type="AlphaFoldDB" id="A0A9W9S4R7"/>
<keyword evidence="2" id="KW-1133">Transmembrane helix</keyword>
<feature type="transmembrane region" description="Helical" evidence="2">
    <location>
        <begin position="31"/>
        <end position="50"/>
    </location>
</feature>
<reference evidence="3" key="2">
    <citation type="journal article" date="2023" name="IMA Fungus">
        <title>Comparative genomic study of the Penicillium genus elucidates a diverse pangenome and 15 lateral gene transfer events.</title>
        <authorList>
            <person name="Petersen C."/>
            <person name="Sorensen T."/>
            <person name="Nielsen M.R."/>
            <person name="Sondergaard T.E."/>
            <person name="Sorensen J.L."/>
            <person name="Fitzpatrick D.A."/>
            <person name="Frisvad J.C."/>
            <person name="Nielsen K.L."/>
        </authorList>
    </citation>
    <scope>NUCLEOTIDE SEQUENCE</scope>
    <source>
        <strain evidence="3">IBT 3081</strain>
    </source>
</reference>
<comment type="caution">
    <text evidence="3">The sequence shown here is derived from an EMBL/GenBank/DDBJ whole genome shotgun (WGS) entry which is preliminary data.</text>
</comment>
<evidence type="ECO:0000313" key="3">
    <source>
        <dbReference type="EMBL" id="KAJ5372022.1"/>
    </source>
</evidence>
<feature type="region of interest" description="Disordered" evidence="1">
    <location>
        <begin position="54"/>
        <end position="75"/>
    </location>
</feature>
<keyword evidence="2" id="KW-0472">Membrane</keyword>
<evidence type="ECO:0000256" key="2">
    <source>
        <dbReference type="SAM" id="Phobius"/>
    </source>
</evidence>
<reference evidence="3" key="1">
    <citation type="submission" date="2022-12" db="EMBL/GenBank/DDBJ databases">
        <authorList>
            <person name="Petersen C."/>
        </authorList>
    </citation>
    <scope>NUCLEOTIDE SEQUENCE</scope>
    <source>
        <strain evidence="3">IBT 3081</strain>
    </source>
</reference>
<organism evidence="3 4">
    <name type="scientific">Penicillium concentricum</name>
    <dbReference type="NCBI Taxonomy" id="293559"/>
    <lineage>
        <taxon>Eukaryota</taxon>
        <taxon>Fungi</taxon>
        <taxon>Dikarya</taxon>
        <taxon>Ascomycota</taxon>
        <taxon>Pezizomycotina</taxon>
        <taxon>Eurotiomycetes</taxon>
        <taxon>Eurotiomycetidae</taxon>
        <taxon>Eurotiales</taxon>
        <taxon>Aspergillaceae</taxon>
        <taxon>Penicillium</taxon>
    </lineage>
</organism>
<proteinExistence type="predicted"/>
<keyword evidence="2" id="KW-0812">Transmembrane</keyword>
<name>A0A9W9S4R7_9EURO</name>
<protein>
    <submittedName>
        <fullName evidence="3">Uncharacterized protein</fullName>
    </submittedName>
</protein>
<accession>A0A9W9S4R7</accession>
<evidence type="ECO:0000313" key="4">
    <source>
        <dbReference type="Proteomes" id="UP001147752"/>
    </source>
</evidence>
<dbReference type="RefSeq" id="XP_056578008.1">
    <property type="nucleotide sequence ID" value="XM_056721758.1"/>
</dbReference>
<sequence>MATVIGAQLATSSIRHFSTHRPRPDSRTTRVVVTSYLIFSVVLPFVAPALESSRQKNSEFPDSNEPHLPLCFHAR</sequence>
<dbReference type="GeneID" id="81460941"/>
<keyword evidence="4" id="KW-1185">Reference proteome</keyword>
<dbReference type="EMBL" id="JAPZBT010000002">
    <property type="protein sequence ID" value="KAJ5372022.1"/>
    <property type="molecule type" value="Genomic_DNA"/>
</dbReference>
<dbReference type="Proteomes" id="UP001147752">
    <property type="component" value="Unassembled WGS sequence"/>
</dbReference>
<gene>
    <name evidence="3" type="ORF">N7517_004028</name>
</gene>